<proteinExistence type="predicted"/>
<evidence type="ECO:0000313" key="2">
    <source>
        <dbReference type="Proteomes" id="UP001259832"/>
    </source>
</evidence>
<name>A0AAD9GYX7_9STRA</name>
<organism evidence="1 2">
    <name type="scientific">Phytophthora citrophthora</name>
    <dbReference type="NCBI Taxonomy" id="4793"/>
    <lineage>
        <taxon>Eukaryota</taxon>
        <taxon>Sar</taxon>
        <taxon>Stramenopiles</taxon>
        <taxon>Oomycota</taxon>
        <taxon>Peronosporomycetes</taxon>
        <taxon>Peronosporales</taxon>
        <taxon>Peronosporaceae</taxon>
        <taxon>Phytophthora</taxon>
    </lineage>
</organism>
<evidence type="ECO:0000313" key="1">
    <source>
        <dbReference type="EMBL" id="KAK1947635.1"/>
    </source>
</evidence>
<sequence length="62" mass="7181">MAKFELAWEQAVDAVMRGQSIRKTVRTFPDVQCEALWRRIHGMLIWHSTREGVPPICPADMN</sequence>
<comment type="caution">
    <text evidence="1">The sequence shown here is derived from an EMBL/GenBank/DDBJ whole genome shotgun (WGS) entry which is preliminary data.</text>
</comment>
<gene>
    <name evidence="1" type="ORF">P3T76_001645</name>
</gene>
<reference evidence="1" key="1">
    <citation type="submission" date="2023-08" db="EMBL/GenBank/DDBJ databases">
        <title>Reference Genome Resource for the Citrus Pathogen Phytophthora citrophthora.</title>
        <authorList>
            <person name="Moller H."/>
            <person name="Coetzee B."/>
            <person name="Rose L.J."/>
            <person name="Van Niekerk J.M."/>
        </authorList>
    </citation>
    <scope>NUCLEOTIDE SEQUENCE</scope>
    <source>
        <strain evidence="1">STE-U-9442</strain>
    </source>
</reference>
<dbReference type="AlphaFoldDB" id="A0AAD9GYX7"/>
<dbReference type="EMBL" id="JASMQC010000002">
    <property type="protein sequence ID" value="KAK1947635.1"/>
    <property type="molecule type" value="Genomic_DNA"/>
</dbReference>
<protein>
    <submittedName>
        <fullName evidence="1">Uncharacterized protein</fullName>
    </submittedName>
</protein>
<keyword evidence="2" id="KW-1185">Reference proteome</keyword>
<dbReference type="Proteomes" id="UP001259832">
    <property type="component" value="Unassembled WGS sequence"/>
</dbReference>
<accession>A0AAD9GYX7</accession>